<dbReference type="EMBL" id="GBRH01282273">
    <property type="protein sequence ID" value="JAD15622.1"/>
    <property type="molecule type" value="Transcribed_RNA"/>
</dbReference>
<organism evidence="1">
    <name type="scientific">Arundo donax</name>
    <name type="common">Giant reed</name>
    <name type="synonym">Donax arundinaceus</name>
    <dbReference type="NCBI Taxonomy" id="35708"/>
    <lineage>
        <taxon>Eukaryota</taxon>
        <taxon>Viridiplantae</taxon>
        <taxon>Streptophyta</taxon>
        <taxon>Embryophyta</taxon>
        <taxon>Tracheophyta</taxon>
        <taxon>Spermatophyta</taxon>
        <taxon>Magnoliopsida</taxon>
        <taxon>Liliopsida</taxon>
        <taxon>Poales</taxon>
        <taxon>Poaceae</taxon>
        <taxon>PACMAD clade</taxon>
        <taxon>Arundinoideae</taxon>
        <taxon>Arundineae</taxon>
        <taxon>Arundo</taxon>
    </lineage>
</organism>
<reference evidence="1" key="1">
    <citation type="submission" date="2014-09" db="EMBL/GenBank/DDBJ databases">
        <authorList>
            <person name="Magalhaes I.L.F."/>
            <person name="Oliveira U."/>
            <person name="Santos F.R."/>
            <person name="Vidigal T.H.D.A."/>
            <person name="Brescovit A.D."/>
            <person name="Santos A.J."/>
        </authorList>
    </citation>
    <scope>NUCLEOTIDE SEQUENCE</scope>
    <source>
        <tissue evidence="1">Shoot tissue taken approximately 20 cm above the soil surface</tissue>
    </source>
</reference>
<reference evidence="1" key="2">
    <citation type="journal article" date="2015" name="Data Brief">
        <title>Shoot transcriptome of the giant reed, Arundo donax.</title>
        <authorList>
            <person name="Barrero R.A."/>
            <person name="Guerrero F.D."/>
            <person name="Moolhuijzen P."/>
            <person name="Goolsby J.A."/>
            <person name="Tidwell J."/>
            <person name="Bellgard S.E."/>
            <person name="Bellgard M.I."/>
        </authorList>
    </citation>
    <scope>NUCLEOTIDE SEQUENCE</scope>
    <source>
        <tissue evidence="1">Shoot tissue taken approximately 20 cm above the soil surface</tissue>
    </source>
</reference>
<accession>A0A0A8XVC0</accession>
<protein>
    <submittedName>
        <fullName evidence="1">Uncharacterized protein</fullName>
    </submittedName>
</protein>
<sequence>MELLAFGLVSRPRSCLRTYESTLFKYIGY</sequence>
<evidence type="ECO:0000313" key="1">
    <source>
        <dbReference type="EMBL" id="JAD15622.1"/>
    </source>
</evidence>
<name>A0A0A8XVC0_ARUDO</name>
<dbReference type="AlphaFoldDB" id="A0A0A8XVC0"/>
<proteinExistence type="predicted"/>